<keyword evidence="2" id="KW-0812">Transmembrane</keyword>
<reference evidence="3 4" key="1">
    <citation type="submission" date="2019-09" db="EMBL/GenBank/DDBJ databases">
        <title>Mumia zhuanghuii sp. nov. isolated from the intestinal contents of plateau pika (Ochotona curzoniae) in the Qinghai-Tibet plateau of China.</title>
        <authorList>
            <person name="Tian Z."/>
        </authorList>
    </citation>
    <scope>NUCLEOTIDE SEQUENCE [LARGE SCALE GENOMIC DNA]</scope>
    <source>
        <strain evidence="4">350</strain>
    </source>
</reference>
<proteinExistence type="predicted"/>
<evidence type="ECO:0000256" key="1">
    <source>
        <dbReference type="SAM" id="MobiDB-lite"/>
    </source>
</evidence>
<feature type="transmembrane region" description="Helical" evidence="2">
    <location>
        <begin position="44"/>
        <end position="68"/>
    </location>
</feature>
<comment type="caution">
    <text evidence="3">The sequence shown here is derived from an EMBL/GenBank/DDBJ whole genome shotgun (WGS) entry which is preliminary data.</text>
</comment>
<gene>
    <name evidence="3" type="ORF">FE697_012215</name>
</gene>
<dbReference type="OrthoDB" id="3781324at2"/>
<feature type="region of interest" description="Disordered" evidence="1">
    <location>
        <begin position="187"/>
        <end position="210"/>
    </location>
</feature>
<keyword evidence="2" id="KW-0472">Membrane</keyword>
<keyword evidence="2" id="KW-1133">Transmembrane helix</keyword>
<dbReference type="EMBL" id="VDFQ02000003">
    <property type="protein sequence ID" value="KAA1422902.1"/>
    <property type="molecule type" value="Genomic_DNA"/>
</dbReference>
<accession>A0A5Q6RXU6</accession>
<dbReference type="Proteomes" id="UP000307768">
    <property type="component" value="Unassembled WGS sequence"/>
</dbReference>
<organism evidence="3 4">
    <name type="scientific">Mumia zhuanghuii</name>
    <dbReference type="NCBI Taxonomy" id="2585211"/>
    <lineage>
        <taxon>Bacteria</taxon>
        <taxon>Bacillati</taxon>
        <taxon>Actinomycetota</taxon>
        <taxon>Actinomycetes</taxon>
        <taxon>Propionibacteriales</taxon>
        <taxon>Nocardioidaceae</taxon>
        <taxon>Mumia</taxon>
    </lineage>
</organism>
<feature type="transmembrane region" description="Helical" evidence="2">
    <location>
        <begin position="6"/>
        <end position="32"/>
    </location>
</feature>
<protein>
    <submittedName>
        <fullName evidence="3">Uncharacterized protein</fullName>
    </submittedName>
</protein>
<evidence type="ECO:0000256" key="2">
    <source>
        <dbReference type="SAM" id="Phobius"/>
    </source>
</evidence>
<evidence type="ECO:0000313" key="4">
    <source>
        <dbReference type="Proteomes" id="UP000307768"/>
    </source>
</evidence>
<dbReference type="RefSeq" id="WP_149769852.1">
    <property type="nucleotide sequence ID" value="NZ_VDFQ02000003.1"/>
</dbReference>
<name>A0A5Q6RXU6_9ACTN</name>
<sequence>MGASGLAAGIVIALAALVLLVLAVLGMGLLLVGGLSRRRSGRPLVWAGAVMLGIAASAAIGVVVWAGVTGDPDTLELDLREPLTTASLDKEQMPGFPGVYDYASDRVDLVLPDGSRFASDAGTVTVWSDDGLVTSVKINRPMTTRSEAADVIRTWADDLGIEPYAIDETTDRAWSETHTHAGAEVVLSMQPGPDGDARPSLAINLPSAQQ</sequence>
<dbReference type="AlphaFoldDB" id="A0A5Q6RXU6"/>
<evidence type="ECO:0000313" key="3">
    <source>
        <dbReference type="EMBL" id="KAA1422902.1"/>
    </source>
</evidence>